<evidence type="ECO:0000256" key="1">
    <source>
        <dbReference type="ARBA" id="ARBA00004781"/>
    </source>
</evidence>
<organism evidence="8 9">
    <name type="scientific">Winogradskyella litorisediminis</name>
    <dbReference type="NCBI Taxonomy" id="1156618"/>
    <lineage>
        <taxon>Bacteria</taxon>
        <taxon>Pseudomonadati</taxon>
        <taxon>Bacteroidota</taxon>
        <taxon>Flavobacteriia</taxon>
        <taxon>Flavobacteriales</taxon>
        <taxon>Flavobacteriaceae</taxon>
        <taxon>Winogradskyella</taxon>
    </lineage>
</organism>
<comment type="caution">
    <text evidence="8">The sequence shown here is derived from an EMBL/GenBank/DDBJ whole genome shotgun (WGS) entry which is preliminary data.</text>
</comment>
<dbReference type="PANTHER" id="PTHR10491">
    <property type="entry name" value="DTDP-4-DEHYDRORHAMNOSE REDUCTASE"/>
    <property type="match status" value="1"/>
</dbReference>
<evidence type="ECO:0000256" key="2">
    <source>
        <dbReference type="ARBA" id="ARBA00010944"/>
    </source>
</evidence>
<evidence type="ECO:0000259" key="7">
    <source>
        <dbReference type="Pfam" id="PF04321"/>
    </source>
</evidence>
<feature type="domain" description="RmlD-like substrate binding" evidence="7">
    <location>
        <begin position="4"/>
        <end position="278"/>
    </location>
</feature>
<evidence type="ECO:0000256" key="6">
    <source>
        <dbReference type="RuleBase" id="RU364082"/>
    </source>
</evidence>
<protein>
    <recommendedName>
        <fullName evidence="4 6">dTDP-4-dehydrorhamnose reductase</fullName>
        <ecNumber evidence="3 6">1.1.1.133</ecNumber>
    </recommendedName>
</protein>
<dbReference type="InterPro" id="IPR036291">
    <property type="entry name" value="NAD(P)-bd_dom_sf"/>
</dbReference>
<dbReference type="Pfam" id="PF04321">
    <property type="entry name" value="RmlD_sub_bind"/>
    <property type="match status" value="1"/>
</dbReference>
<keyword evidence="9" id="KW-1185">Reference proteome</keyword>
<dbReference type="SUPFAM" id="SSF51735">
    <property type="entry name" value="NAD(P)-binding Rossmann-fold domains"/>
    <property type="match status" value="1"/>
</dbReference>
<comment type="similarity">
    <text evidence="2 6">Belongs to the dTDP-4-dehydrorhamnose reductase family.</text>
</comment>
<comment type="catalytic activity">
    <reaction evidence="5">
        <text>dTDP-beta-L-rhamnose + NADP(+) = dTDP-4-dehydro-beta-L-rhamnose + NADPH + H(+)</text>
        <dbReference type="Rhea" id="RHEA:21796"/>
        <dbReference type="ChEBI" id="CHEBI:15378"/>
        <dbReference type="ChEBI" id="CHEBI:57510"/>
        <dbReference type="ChEBI" id="CHEBI:57783"/>
        <dbReference type="ChEBI" id="CHEBI:58349"/>
        <dbReference type="ChEBI" id="CHEBI:62830"/>
        <dbReference type="EC" id="1.1.1.133"/>
    </reaction>
</comment>
<sequence>MISVLVTGKDSQLALCLKDLEESYPLIDFTFRNSTELDITSKTSIAHNFKSKSFDYCVNCAAYTAVDKAESEPKKAKLVNTIGAKNLALACKKYNTILIHISTDFVFDGKKNEPYLETDITNPINTYGKTKRDGEIEIVNTISNYIIIRTSWLYSQYGNNFVKTVLRLSEEKKEINVVNNQFGSPTYAMDLANFICEIIDSKKATFGIFHFANIGCISWFDFAKKIKEILNLKLNINPVSSINYQTTASRPNYSVLYTSNTRKVFDTRLDFWTDALQRNFVIVFKNKSFR</sequence>
<dbReference type="RefSeq" id="WP_386128571.1">
    <property type="nucleotide sequence ID" value="NZ_JBHTJL010000009.1"/>
</dbReference>
<dbReference type="InterPro" id="IPR005913">
    <property type="entry name" value="dTDP_dehydrorham_reduct"/>
</dbReference>
<dbReference type="Proteomes" id="UP001597013">
    <property type="component" value="Unassembled WGS sequence"/>
</dbReference>
<keyword evidence="6" id="KW-0521">NADP</keyword>
<dbReference type="CDD" id="cd05254">
    <property type="entry name" value="dTDP_HR_like_SDR_e"/>
    <property type="match status" value="1"/>
</dbReference>
<proteinExistence type="inferred from homology"/>
<name>A0ABW3N7J7_9FLAO</name>
<gene>
    <name evidence="8" type="primary">rfbD</name>
    <name evidence="8" type="ORF">ACFQ1Q_04920</name>
</gene>
<reference evidence="9" key="1">
    <citation type="journal article" date="2019" name="Int. J. Syst. Evol. Microbiol.">
        <title>The Global Catalogue of Microorganisms (GCM) 10K type strain sequencing project: providing services to taxonomists for standard genome sequencing and annotation.</title>
        <authorList>
            <consortium name="The Broad Institute Genomics Platform"/>
            <consortium name="The Broad Institute Genome Sequencing Center for Infectious Disease"/>
            <person name="Wu L."/>
            <person name="Ma J."/>
        </authorList>
    </citation>
    <scope>NUCLEOTIDE SEQUENCE [LARGE SCALE GENOMIC DNA]</scope>
    <source>
        <strain evidence="9">CCUG 62215</strain>
    </source>
</reference>
<accession>A0ABW3N7J7</accession>
<evidence type="ECO:0000256" key="3">
    <source>
        <dbReference type="ARBA" id="ARBA00012929"/>
    </source>
</evidence>
<evidence type="ECO:0000256" key="4">
    <source>
        <dbReference type="ARBA" id="ARBA00017099"/>
    </source>
</evidence>
<dbReference type="EC" id="1.1.1.133" evidence="3 6"/>
<evidence type="ECO:0000313" key="9">
    <source>
        <dbReference type="Proteomes" id="UP001597013"/>
    </source>
</evidence>
<evidence type="ECO:0000313" key="8">
    <source>
        <dbReference type="EMBL" id="MFD1062580.1"/>
    </source>
</evidence>
<comment type="function">
    <text evidence="6">Catalyzes the reduction of dTDP-6-deoxy-L-lyxo-4-hexulose to yield dTDP-L-rhamnose.</text>
</comment>
<dbReference type="InterPro" id="IPR029903">
    <property type="entry name" value="RmlD-like-bd"/>
</dbReference>
<evidence type="ECO:0000256" key="5">
    <source>
        <dbReference type="ARBA" id="ARBA00048200"/>
    </source>
</evidence>
<comment type="pathway">
    <text evidence="1 6">Carbohydrate biosynthesis; dTDP-L-rhamnose biosynthesis.</text>
</comment>
<dbReference type="Gene3D" id="3.90.25.10">
    <property type="entry name" value="UDP-galactose 4-epimerase, domain 1"/>
    <property type="match status" value="1"/>
</dbReference>
<dbReference type="NCBIfam" id="TIGR01214">
    <property type="entry name" value="rmlD"/>
    <property type="match status" value="1"/>
</dbReference>
<dbReference type="Gene3D" id="3.40.50.720">
    <property type="entry name" value="NAD(P)-binding Rossmann-like Domain"/>
    <property type="match status" value="1"/>
</dbReference>
<dbReference type="EMBL" id="JBHTJL010000009">
    <property type="protein sequence ID" value="MFD1062580.1"/>
    <property type="molecule type" value="Genomic_DNA"/>
</dbReference>
<dbReference type="GO" id="GO:0008831">
    <property type="term" value="F:dTDP-4-dehydrorhamnose reductase activity"/>
    <property type="evidence" value="ECO:0007669"/>
    <property type="project" value="UniProtKB-EC"/>
</dbReference>
<dbReference type="PANTHER" id="PTHR10491:SF4">
    <property type="entry name" value="METHIONINE ADENOSYLTRANSFERASE 2 SUBUNIT BETA"/>
    <property type="match status" value="1"/>
</dbReference>
<keyword evidence="6 8" id="KW-0560">Oxidoreductase</keyword>